<dbReference type="RefSeq" id="WP_187769982.1">
    <property type="nucleotide sequence ID" value="NZ_JACTVM010000004.1"/>
</dbReference>
<evidence type="ECO:0000313" key="5">
    <source>
        <dbReference type="Proteomes" id="UP000620591"/>
    </source>
</evidence>
<gene>
    <name evidence="4" type="ORF">IBG24_14525</name>
</gene>
<proteinExistence type="predicted"/>
<dbReference type="Pfam" id="PF00496">
    <property type="entry name" value="SBP_bac_5"/>
    <property type="match status" value="1"/>
</dbReference>
<comment type="caution">
    <text evidence="4">The sequence shown here is derived from an EMBL/GenBank/DDBJ whole genome shotgun (WGS) entry which is preliminary data.</text>
</comment>
<accession>A0A8I0EXY4</accession>
<organism evidence="4 5">
    <name type="scientific">Aeromicrobium senzhongii</name>
    <dbReference type="NCBI Taxonomy" id="2663859"/>
    <lineage>
        <taxon>Bacteria</taxon>
        <taxon>Bacillati</taxon>
        <taxon>Actinomycetota</taxon>
        <taxon>Actinomycetes</taxon>
        <taxon>Propionibacteriales</taxon>
        <taxon>Nocardioidaceae</taxon>
        <taxon>Aeromicrobium</taxon>
    </lineage>
</organism>
<name>A0A8I0EXY4_9ACTN</name>
<feature type="domain" description="Solute-binding protein family 5" evidence="3">
    <location>
        <begin position="82"/>
        <end position="415"/>
    </location>
</feature>
<dbReference type="InterPro" id="IPR039424">
    <property type="entry name" value="SBP_5"/>
</dbReference>
<dbReference type="Proteomes" id="UP000620591">
    <property type="component" value="Unassembled WGS sequence"/>
</dbReference>
<dbReference type="GO" id="GO:1904680">
    <property type="term" value="F:peptide transmembrane transporter activity"/>
    <property type="evidence" value="ECO:0007669"/>
    <property type="project" value="TreeGrafter"/>
</dbReference>
<dbReference type="Gene3D" id="3.40.190.10">
    <property type="entry name" value="Periplasmic binding protein-like II"/>
    <property type="match status" value="1"/>
</dbReference>
<dbReference type="EMBL" id="JACTVM010000004">
    <property type="protein sequence ID" value="MBC9227531.1"/>
    <property type="molecule type" value="Genomic_DNA"/>
</dbReference>
<feature type="chain" id="PRO_5038623587" evidence="2">
    <location>
        <begin position="24"/>
        <end position="518"/>
    </location>
</feature>
<dbReference type="GO" id="GO:0042597">
    <property type="term" value="C:periplasmic space"/>
    <property type="evidence" value="ECO:0007669"/>
    <property type="project" value="UniProtKB-ARBA"/>
</dbReference>
<dbReference type="GO" id="GO:0043190">
    <property type="term" value="C:ATP-binding cassette (ABC) transporter complex"/>
    <property type="evidence" value="ECO:0007669"/>
    <property type="project" value="InterPro"/>
</dbReference>
<dbReference type="AlphaFoldDB" id="A0A8I0EXY4"/>
<evidence type="ECO:0000259" key="3">
    <source>
        <dbReference type="Pfam" id="PF00496"/>
    </source>
</evidence>
<evidence type="ECO:0000256" key="2">
    <source>
        <dbReference type="SAM" id="SignalP"/>
    </source>
</evidence>
<evidence type="ECO:0000313" key="4">
    <source>
        <dbReference type="EMBL" id="MBC9227531.1"/>
    </source>
</evidence>
<dbReference type="PIRSF" id="PIRSF002741">
    <property type="entry name" value="MppA"/>
    <property type="match status" value="1"/>
</dbReference>
<evidence type="ECO:0000256" key="1">
    <source>
        <dbReference type="ARBA" id="ARBA00022729"/>
    </source>
</evidence>
<dbReference type="Gene3D" id="3.10.105.10">
    <property type="entry name" value="Dipeptide-binding Protein, Domain 3"/>
    <property type="match status" value="1"/>
</dbReference>
<feature type="signal peptide" evidence="2">
    <location>
        <begin position="1"/>
        <end position="23"/>
    </location>
</feature>
<protein>
    <submittedName>
        <fullName evidence="4">ABC transporter substrate-binding protein</fullName>
    </submittedName>
</protein>
<dbReference type="PANTHER" id="PTHR30290:SF38">
    <property type="entry name" value="D,D-DIPEPTIDE-BINDING PERIPLASMIC PROTEIN DDPA-RELATED"/>
    <property type="match status" value="1"/>
</dbReference>
<dbReference type="SUPFAM" id="SSF53850">
    <property type="entry name" value="Periplasmic binding protein-like II"/>
    <property type="match status" value="1"/>
</dbReference>
<dbReference type="GO" id="GO:0015833">
    <property type="term" value="P:peptide transport"/>
    <property type="evidence" value="ECO:0007669"/>
    <property type="project" value="TreeGrafter"/>
</dbReference>
<sequence>MHQKTISSALAAALAAVTLTACSGGGDTTDVAAGEAPKDITLAVRNDVDTFDPALSAYENGASQVYEALYDTLIRIDLKSGEYVPAIASSWKNTPTRAEFVIKENLTCSDGSPLKPSDVAASIERLADPSTGSVLTGRMFGAAGVKSVVADDEAHTLAIELKGPHIDMLDGLRSAFIVCPSGLADTEKLATVPAGSGPYRLASSTRGDSYVLERWDSPAVEEDASLPERITMKIVTADSTRANLFETDAADIVSIVGRDAARLTKEHEPIKGRANGTESLMFNQRPGRPGADPQVRRIIAQAVDAEGYAKAASFGVADPIRTMLSPTMECYDETNEQHTLPFDAAAAKAALADAGYGPGGKTLSVIVVGMESQNSGPEYLAEALRDIGIDVEVKNGSLAQLVAIVYEEREPWDLVVFPMISEARSPFPMVTKTSSNLGEGGSYNYGRIKNEQYDALVERVAGEDGDQRCATWSEAEESLLKRHDVVPLLWSTADYFSKDLEFDAGYRVLNLRTIRAKG</sequence>
<dbReference type="CDD" id="cd00995">
    <property type="entry name" value="PBP2_NikA_DppA_OppA_like"/>
    <property type="match status" value="1"/>
</dbReference>
<dbReference type="InterPro" id="IPR000914">
    <property type="entry name" value="SBP_5_dom"/>
</dbReference>
<dbReference type="PANTHER" id="PTHR30290">
    <property type="entry name" value="PERIPLASMIC BINDING COMPONENT OF ABC TRANSPORTER"/>
    <property type="match status" value="1"/>
</dbReference>
<dbReference type="PROSITE" id="PS51257">
    <property type="entry name" value="PROKAR_LIPOPROTEIN"/>
    <property type="match status" value="1"/>
</dbReference>
<dbReference type="InterPro" id="IPR030678">
    <property type="entry name" value="Peptide/Ni-bd"/>
</dbReference>
<reference evidence="4" key="1">
    <citation type="submission" date="2020-09" db="EMBL/GenBank/DDBJ databases">
        <title>Novel species in genus Aeromicrobium.</title>
        <authorList>
            <person name="Zhang G."/>
        </authorList>
    </citation>
    <scope>NUCLEOTIDE SEQUENCE</scope>
    <source>
        <strain evidence="4">Zg-636</strain>
    </source>
</reference>
<keyword evidence="1 2" id="KW-0732">Signal</keyword>